<comment type="caution">
    <text evidence="3">The sequence shown here is derived from an EMBL/GenBank/DDBJ whole genome shotgun (WGS) entry which is preliminary data.</text>
</comment>
<accession>A0ABP0IQF3</accession>
<keyword evidence="2" id="KW-1133">Transmembrane helix</keyword>
<evidence type="ECO:0000256" key="2">
    <source>
        <dbReference type="SAM" id="Phobius"/>
    </source>
</evidence>
<keyword evidence="2" id="KW-0472">Membrane</keyword>
<protein>
    <submittedName>
        <fullName evidence="3">Uncharacterized protein</fullName>
    </submittedName>
</protein>
<dbReference type="Proteomes" id="UP001642484">
    <property type="component" value="Unassembled WGS sequence"/>
</dbReference>
<organism evidence="3 4">
    <name type="scientific">Durusdinium trenchii</name>
    <dbReference type="NCBI Taxonomy" id="1381693"/>
    <lineage>
        <taxon>Eukaryota</taxon>
        <taxon>Sar</taxon>
        <taxon>Alveolata</taxon>
        <taxon>Dinophyceae</taxon>
        <taxon>Suessiales</taxon>
        <taxon>Symbiodiniaceae</taxon>
        <taxon>Durusdinium</taxon>
    </lineage>
</organism>
<keyword evidence="2" id="KW-0812">Transmembrane</keyword>
<sequence>MPSLVRRGYWRRVLEANDGEPEKLKEIVLKDAEVVGILGALVLTITVAGLTIVDGHLSEPSGPRILYAPRKVLLSFLSFVFSLNALMTASRVLLSINKLHPRDVLQCLESLDEWDTADGFWWFNRSLVFLLLAVWVLVDLLYDHTCFLLCGVLALVPLGMMWHLHRAHVAVVWPMIRLAAEGSASASASGSASLEATPSSSERLVEQGLKLQV</sequence>
<keyword evidence="4" id="KW-1185">Reference proteome</keyword>
<evidence type="ECO:0000256" key="1">
    <source>
        <dbReference type="SAM" id="MobiDB-lite"/>
    </source>
</evidence>
<dbReference type="EMBL" id="CAXAMN010003269">
    <property type="protein sequence ID" value="CAK9003669.1"/>
    <property type="molecule type" value="Genomic_DNA"/>
</dbReference>
<evidence type="ECO:0000313" key="3">
    <source>
        <dbReference type="EMBL" id="CAK9003669.1"/>
    </source>
</evidence>
<reference evidence="3 4" key="1">
    <citation type="submission" date="2024-02" db="EMBL/GenBank/DDBJ databases">
        <authorList>
            <person name="Chen Y."/>
            <person name="Shah S."/>
            <person name="Dougan E. K."/>
            <person name="Thang M."/>
            <person name="Chan C."/>
        </authorList>
    </citation>
    <scope>NUCLEOTIDE SEQUENCE [LARGE SCALE GENOMIC DNA]</scope>
</reference>
<gene>
    <name evidence="3" type="ORF">CCMP2556_LOCUS7369</name>
</gene>
<feature type="transmembrane region" description="Helical" evidence="2">
    <location>
        <begin position="34"/>
        <end position="53"/>
    </location>
</feature>
<feature type="transmembrane region" description="Helical" evidence="2">
    <location>
        <begin position="73"/>
        <end position="94"/>
    </location>
</feature>
<name>A0ABP0IQF3_9DINO</name>
<feature type="region of interest" description="Disordered" evidence="1">
    <location>
        <begin position="190"/>
        <end position="213"/>
    </location>
</feature>
<feature type="transmembrane region" description="Helical" evidence="2">
    <location>
        <begin position="120"/>
        <end position="138"/>
    </location>
</feature>
<feature type="transmembrane region" description="Helical" evidence="2">
    <location>
        <begin position="145"/>
        <end position="165"/>
    </location>
</feature>
<proteinExistence type="predicted"/>
<evidence type="ECO:0000313" key="4">
    <source>
        <dbReference type="Proteomes" id="UP001642484"/>
    </source>
</evidence>